<name>K1JKK0_9BURK</name>
<dbReference type="PATRIC" id="fig|742823.3.peg.1744"/>
<protein>
    <submittedName>
        <fullName evidence="2">Uncharacterized protein</fullName>
    </submittedName>
</protein>
<dbReference type="Proteomes" id="UP000005835">
    <property type="component" value="Unassembled WGS sequence"/>
</dbReference>
<keyword evidence="3" id="KW-1185">Reference proteome</keyword>
<evidence type="ECO:0000313" key="2">
    <source>
        <dbReference type="EMBL" id="EKB30701.1"/>
    </source>
</evidence>
<feature type="coiled-coil region" evidence="1">
    <location>
        <begin position="5"/>
        <end position="60"/>
    </location>
</feature>
<dbReference type="RefSeq" id="WP_005436144.1">
    <property type="nucleotide sequence ID" value="NZ_JH815518.1"/>
</dbReference>
<evidence type="ECO:0000256" key="1">
    <source>
        <dbReference type="SAM" id="Coils"/>
    </source>
</evidence>
<keyword evidence="1" id="KW-0175">Coiled coil</keyword>
<comment type="caution">
    <text evidence="2">The sequence shown here is derived from an EMBL/GenBank/DDBJ whole genome shotgun (WGS) entry which is preliminary data.</text>
</comment>
<gene>
    <name evidence="2" type="ORF">HMPREF9465_01748</name>
</gene>
<dbReference type="AlphaFoldDB" id="K1JKK0"/>
<dbReference type="EMBL" id="ADMG01000037">
    <property type="protein sequence ID" value="EKB30701.1"/>
    <property type="molecule type" value="Genomic_DNA"/>
</dbReference>
<proteinExistence type="predicted"/>
<dbReference type="HOGENOM" id="CLU_2792489_0_0_4"/>
<accession>K1JKK0</accession>
<dbReference type="STRING" id="742823.HMPREF9465_01748"/>
<evidence type="ECO:0000313" key="3">
    <source>
        <dbReference type="Proteomes" id="UP000005835"/>
    </source>
</evidence>
<organism evidence="2 3">
    <name type="scientific">Sutterella wadsworthensis 2_1_59BFAA</name>
    <dbReference type="NCBI Taxonomy" id="742823"/>
    <lineage>
        <taxon>Bacteria</taxon>
        <taxon>Pseudomonadati</taxon>
        <taxon>Pseudomonadota</taxon>
        <taxon>Betaproteobacteria</taxon>
        <taxon>Burkholderiales</taxon>
        <taxon>Sutterellaceae</taxon>
        <taxon>Sutterella</taxon>
    </lineage>
</organism>
<reference evidence="2 3" key="1">
    <citation type="submission" date="2012-05" db="EMBL/GenBank/DDBJ databases">
        <title>The Genome Sequence of Sutterella wadsworthensis 2_1_59BFAA.</title>
        <authorList>
            <consortium name="The Broad Institute Genome Sequencing Platform"/>
            <person name="Earl A."/>
            <person name="Ward D."/>
            <person name="Feldgarden M."/>
            <person name="Gevers D."/>
            <person name="Daigneault M."/>
            <person name="Strauss J."/>
            <person name="Allen-Vercoe E."/>
            <person name="Walker B."/>
            <person name="Young S.K."/>
            <person name="Zeng Q."/>
            <person name="Gargeya S."/>
            <person name="Fitzgerald M."/>
            <person name="Haas B."/>
            <person name="Abouelleil A."/>
            <person name="Alvarado L."/>
            <person name="Arachchi H.M."/>
            <person name="Berlin A.M."/>
            <person name="Chapman S.B."/>
            <person name="Goldberg J."/>
            <person name="Griggs A."/>
            <person name="Gujja S."/>
            <person name="Hansen M."/>
            <person name="Howarth C."/>
            <person name="Imamovic A."/>
            <person name="Larimer J."/>
            <person name="McCowen C."/>
            <person name="Montmayeur A."/>
            <person name="Murphy C."/>
            <person name="Neiman D."/>
            <person name="Pearson M."/>
            <person name="Priest M."/>
            <person name="Roberts A."/>
            <person name="Saif S."/>
            <person name="Shea T."/>
            <person name="Sisk P."/>
            <person name="Sykes S."/>
            <person name="Wortman J."/>
            <person name="Nusbaum C."/>
            <person name="Birren B."/>
        </authorList>
    </citation>
    <scope>NUCLEOTIDE SEQUENCE [LARGE SCALE GENOMIC DNA]</scope>
    <source>
        <strain evidence="2 3">2_1_59BFAA</strain>
    </source>
</reference>
<sequence length="68" mass="7852">MNPQIERLQALVAQLIARLEHERSESRRLASQLASREAELAQTKHRLEDMRRKVEALFSASRSGDPRL</sequence>